<dbReference type="GO" id="GO:0005737">
    <property type="term" value="C:cytoplasm"/>
    <property type="evidence" value="ECO:0007669"/>
    <property type="project" value="TreeGrafter"/>
</dbReference>
<feature type="compositionally biased region" description="Basic residues" evidence="6">
    <location>
        <begin position="427"/>
        <end position="438"/>
    </location>
</feature>
<dbReference type="Proteomes" id="UP001497525">
    <property type="component" value="Unassembled WGS sequence"/>
</dbReference>
<evidence type="ECO:0000259" key="7">
    <source>
        <dbReference type="PROSITE" id="PS50076"/>
    </source>
</evidence>
<dbReference type="SMART" id="SM00355">
    <property type="entry name" value="ZnF_C2H2"/>
    <property type="match status" value="2"/>
</dbReference>
<evidence type="ECO:0000256" key="3">
    <source>
        <dbReference type="ARBA" id="ARBA00022833"/>
    </source>
</evidence>
<organism evidence="9 10">
    <name type="scientific">Calicophoron daubneyi</name>
    <name type="common">Rumen fluke</name>
    <name type="synonym">Paramphistomum daubneyi</name>
    <dbReference type="NCBI Taxonomy" id="300641"/>
    <lineage>
        <taxon>Eukaryota</taxon>
        <taxon>Metazoa</taxon>
        <taxon>Spiralia</taxon>
        <taxon>Lophotrochozoa</taxon>
        <taxon>Platyhelminthes</taxon>
        <taxon>Trematoda</taxon>
        <taxon>Digenea</taxon>
        <taxon>Plagiorchiida</taxon>
        <taxon>Pronocephalata</taxon>
        <taxon>Paramphistomoidea</taxon>
        <taxon>Paramphistomidae</taxon>
        <taxon>Calicophoron</taxon>
    </lineage>
</organism>
<dbReference type="SMART" id="SM00451">
    <property type="entry name" value="ZnF_U1"/>
    <property type="match status" value="1"/>
</dbReference>
<feature type="compositionally biased region" description="Polar residues" evidence="6">
    <location>
        <begin position="453"/>
        <end position="470"/>
    </location>
</feature>
<protein>
    <submittedName>
        <fullName evidence="9">Uncharacterized protein</fullName>
    </submittedName>
</protein>
<dbReference type="InterPro" id="IPR003604">
    <property type="entry name" value="Matrin/U1-like-C_Znf_C2H2"/>
</dbReference>
<dbReference type="PANTHER" id="PTHR44029:SF1">
    <property type="entry name" value="DNAJ HOMOLOG SUBFAMILY C MEMBER 21"/>
    <property type="match status" value="1"/>
</dbReference>
<dbReference type="Gene3D" id="3.30.160.60">
    <property type="entry name" value="Classic Zinc Finger"/>
    <property type="match status" value="1"/>
</dbReference>
<name>A0AAV2TE58_CALDB</name>
<gene>
    <name evidence="9" type="ORF">CDAUBV1_LOCUS7787</name>
</gene>
<dbReference type="PANTHER" id="PTHR44029">
    <property type="entry name" value="DNAJ HOMOLOG SUBFAMILY C MEMBER 21"/>
    <property type="match status" value="1"/>
</dbReference>
<dbReference type="InterPro" id="IPR001623">
    <property type="entry name" value="DnaJ_domain"/>
</dbReference>
<dbReference type="Pfam" id="PF21884">
    <property type="entry name" value="ZUO1-like_ZHD"/>
    <property type="match status" value="1"/>
</dbReference>
<dbReference type="PROSITE" id="PS00028">
    <property type="entry name" value="ZINC_FINGER_C2H2_1"/>
    <property type="match status" value="2"/>
</dbReference>
<keyword evidence="1" id="KW-0479">Metal-binding</keyword>
<dbReference type="Pfam" id="PF00226">
    <property type="entry name" value="DnaJ"/>
    <property type="match status" value="1"/>
</dbReference>
<feature type="region of interest" description="Disordered" evidence="6">
    <location>
        <begin position="524"/>
        <end position="553"/>
    </location>
</feature>
<dbReference type="InterPro" id="IPR013087">
    <property type="entry name" value="Znf_C2H2_type"/>
</dbReference>
<reference evidence="9" key="1">
    <citation type="submission" date="2024-06" db="EMBL/GenBank/DDBJ databases">
        <authorList>
            <person name="Liu X."/>
            <person name="Lenzi L."/>
            <person name="Haldenby T S."/>
            <person name="Uol C."/>
        </authorList>
    </citation>
    <scope>NUCLEOTIDE SEQUENCE</scope>
</reference>
<feature type="compositionally biased region" description="Basic residues" evidence="6">
    <location>
        <begin position="544"/>
        <end position="553"/>
    </location>
</feature>
<feature type="compositionally biased region" description="Basic and acidic residues" evidence="6">
    <location>
        <begin position="390"/>
        <end position="402"/>
    </location>
</feature>
<dbReference type="InterPro" id="IPR036236">
    <property type="entry name" value="Znf_C2H2_sf"/>
</dbReference>
<dbReference type="EMBL" id="CAXLJL010000201">
    <property type="protein sequence ID" value="CAL5134404.1"/>
    <property type="molecule type" value="Genomic_DNA"/>
</dbReference>
<evidence type="ECO:0000256" key="4">
    <source>
        <dbReference type="PROSITE-ProRule" id="PRU00042"/>
    </source>
</evidence>
<evidence type="ECO:0000256" key="6">
    <source>
        <dbReference type="SAM" id="MobiDB-lite"/>
    </source>
</evidence>
<evidence type="ECO:0000313" key="9">
    <source>
        <dbReference type="EMBL" id="CAL5134404.1"/>
    </source>
</evidence>
<sequence>MKCYYEVLGVSQNAESSELKKAYYKMSLQWHPDKTAAGSEDTTGIFQQIQEAYRVLSDPQERAWYDSHRAEILRGDGRKTQVGAASNYEEERIDVFQFFTRSCFRDFDDGPKGFYTVYRKVFEDIAEEEKRAGAFDQTQSESSSSDESRTDLENSLDEPSAACSKKSRSYPTFGQEDSSYSEVVSAFYNFWENFQTKKTYTWVEKYDTRCADSRVERRAMESENRKLRNAARRKRTEEIRQLVAFVRKRDKRVAAERERINAANREAQLRSQNLAKQAREREATRLAEDWNEQLAFGGLATQWVEDFEAELSRMEAELDGQKPQQDLKNEDVSQSDDSAAGDQPDTDLYCVACDKSFASVKAKENHTASKKHKKQAELLRQILLAEEAAAKEASEQNGEDNHICPNGLDSSTDDNECASSTVEVKLTKRAKKAQRKRRREEEKQKAVSVEASVENTVSGEPSSSPDQNPSKPDEVLTETDAEPPVNAEPSKDGHTTAETKAASVVCNTCQVEFSSRNQLFAHLRQTGHASLKTDTPKDYPHPNQSKRKGKQKR</sequence>
<feature type="domain" description="C2H2-type" evidence="8">
    <location>
        <begin position="504"/>
        <end position="533"/>
    </location>
</feature>
<evidence type="ECO:0000256" key="2">
    <source>
        <dbReference type="ARBA" id="ARBA00022771"/>
    </source>
</evidence>
<proteinExistence type="predicted"/>
<dbReference type="InterPro" id="IPR036869">
    <property type="entry name" value="J_dom_sf"/>
</dbReference>
<accession>A0AAV2TE58</accession>
<dbReference type="GO" id="GO:0003676">
    <property type="term" value="F:nucleic acid binding"/>
    <property type="evidence" value="ECO:0007669"/>
    <property type="project" value="InterPro"/>
</dbReference>
<dbReference type="SUPFAM" id="SSF57667">
    <property type="entry name" value="beta-beta-alpha zinc fingers"/>
    <property type="match status" value="1"/>
</dbReference>
<dbReference type="InterPro" id="IPR022755">
    <property type="entry name" value="Znf_C2H2_jaz"/>
</dbReference>
<dbReference type="AlphaFoldDB" id="A0AAV2TE58"/>
<dbReference type="PROSITE" id="PS50157">
    <property type="entry name" value="ZINC_FINGER_C2H2_2"/>
    <property type="match status" value="1"/>
</dbReference>
<dbReference type="Pfam" id="PF12171">
    <property type="entry name" value="zf-C2H2_jaz"/>
    <property type="match status" value="1"/>
</dbReference>
<dbReference type="PRINTS" id="PR00625">
    <property type="entry name" value="JDOMAIN"/>
</dbReference>
<dbReference type="SMART" id="SM00271">
    <property type="entry name" value="DnaJ"/>
    <property type="match status" value="1"/>
</dbReference>
<dbReference type="SUPFAM" id="SSF46565">
    <property type="entry name" value="Chaperone J-domain"/>
    <property type="match status" value="1"/>
</dbReference>
<evidence type="ECO:0000313" key="10">
    <source>
        <dbReference type="Proteomes" id="UP001497525"/>
    </source>
</evidence>
<feature type="coiled-coil region" evidence="5">
    <location>
        <begin position="210"/>
        <end position="277"/>
    </location>
</feature>
<comment type="caution">
    <text evidence="9">The sequence shown here is derived from an EMBL/GenBank/DDBJ whole genome shotgun (WGS) entry which is preliminary data.</text>
</comment>
<dbReference type="InterPro" id="IPR054076">
    <property type="entry name" value="ZUO1-like_ZHD"/>
</dbReference>
<keyword evidence="5" id="KW-0175">Coiled coil</keyword>
<evidence type="ECO:0000259" key="8">
    <source>
        <dbReference type="PROSITE" id="PS50157"/>
    </source>
</evidence>
<feature type="domain" description="J" evidence="7">
    <location>
        <begin position="3"/>
        <end position="69"/>
    </location>
</feature>
<feature type="compositionally biased region" description="Basic and acidic residues" evidence="6">
    <location>
        <begin position="315"/>
        <end position="331"/>
    </location>
</feature>
<evidence type="ECO:0000256" key="5">
    <source>
        <dbReference type="SAM" id="Coils"/>
    </source>
</evidence>
<keyword evidence="2 4" id="KW-0863">Zinc-finger</keyword>
<keyword evidence="3" id="KW-0862">Zinc</keyword>
<dbReference type="Pfam" id="PF12874">
    <property type="entry name" value="zf-met"/>
    <property type="match status" value="1"/>
</dbReference>
<feature type="region of interest" description="Disordered" evidence="6">
    <location>
        <begin position="315"/>
        <end position="345"/>
    </location>
</feature>
<dbReference type="Gene3D" id="1.10.287.110">
    <property type="entry name" value="DnaJ domain"/>
    <property type="match status" value="1"/>
</dbReference>
<evidence type="ECO:0000256" key="1">
    <source>
        <dbReference type="ARBA" id="ARBA00022723"/>
    </source>
</evidence>
<dbReference type="GO" id="GO:0008270">
    <property type="term" value="F:zinc ion binding"/>
    <property type="evidence" value="ECO:0007669"/>
    <property type="project" value="UniProtKB-KW"/>
</dbReference>
<dbReference type="PROSITE" id="PS50076">
    <property type="entry name" value="DNAJ_2"/>
    <property type="match status" value="1"/>
</dbReference>
<dbReference type="CDD" id="cd06257">
    <property type="entry name" value="DnaJ"/>
    <property type="match status" value="1"/>
</dbReference>
<dbReference type="InterPro" id="IPR051964">
    <property type="entry name" value="Chaperone_stress_response"/>
</dbReference>
<feature type="region of interest" description="Disordered" evidence="6">
    <location>
        <begin position="132"/>
        <end position="175"/>
    </location>
</feature>
<feature type="region of interest" description="Disordered" evidence="6">
    <location>
        <begin position="390"/>
        <end position="501"/>
    </location>
</feature>